<dbReference type="SUPFAM" id="SSF53067">
    <property type="entry name" value="Actin-like ATPase domain"/>
    <property type="match status" value="2"/>
</dbReference>
<dbReference type="AlphaFoldDB" id="A0AAV1IAN2"/>
<dbReference type="Gene3D" id="3.90.640.10">
    <property type="entry name" value="Actin, Chain A, domain 4"/>
    <property type="match status" value="1"/>
</dbReference>
<dbReference type="Proteomes" id="UP001314263">
    <property type="component" value="Unassembled WGS sequence"/>
</dbReference>
<dbReference type="PANTHER" id="PTHR11937">
    <property type="entry name" value="ACTIN"/>
    <property type="match status" value="1"/>
</dbReference>
<sequence length="366" mass="39202">MDVTILDLGSHTVKAGVPYNFPADANPSVITPSRIVSSGEKAEDVFNGNSASQSDGIPVIERGAISHWDGLEALLQDVIHNQLGWEDDYEGNVLATEPLFQSKADREHFTQLLFEHFNIAGLYLGEQGVLSLYSAGKITGTVIDLGHGKTDISLVVEGQLYVPGCRRLPYGGQDVSRRLQSLLSTGPDSKAMRIGELERLKHKIMHFAMLAPQALLAEGSKPPGSEAQLTAEEDERGALLAECMLHGGLMGIDSLSVAQSAASCILSHPDAPVRKALMESIFICGGGSAVPGVGPRLLQDISAHLLPSMQPGLCPLPEYMPEHASKVAASMGAAALSKAVFAQNHHINRTEYDEYGPSFIHRKCFS</sequence>
<evidence type="ECO:0008006" key="4">
    <source>
        <dbReference type="Google" id="ProtNLM"/>
    </source>
</evidence>
<dbReference type="EMBL" id="CAUYUE010000009">
    <property type="protein sequence ID" value="CAK0783786.1"/>
    <property type="molecule type" value="Genomic_DNA"/>
</dbReference>
<accession>A0AAV1IAN2</accession>
<evidence type="ECO:0000313" key="2">
    <source>
        <dbReference type="EMBL" id="CAK0783786.1"/>
    </source>
</evidence>
<dbReference type="SMART" id="SM00268">
    <property type="entry name" value="ACTIN"/>
    <property type="match status" value="1"/>
</dbReference>
<reference evidence="2 3" key="1">
    <citation type="submission" date="2023-10" db="EMBL/GenBank/DDBJ databases">
        <authorList>
            <person name="Maclean D."/>
            <person name="Macfadyen A."/>
        </authorList>
    </citation>
    <scope>NUCLEOTIDE SEQUENCE [LARGE SCALE GENOMIC DNA]</scope>
</reference>
<comment type="similarity">
    <text evidence="1">Belongs to the actin family.</text>
</comment>
<dbReference type="InterPro" id="IPR043129">
    <property type="entry name" value="ATPase_NBD"/>
</dbReference>
<organism evidence="2 3">
    <name type="scientific">Coccomyxa viridis</name>
    <dbReference type="NCBI Taxonomy" id="1274662"/>
    <lineage>
        <taxon>Eukaryota</taxon>
        <taxon>Viridiplantae</taxon>
        <taxon>Chlorophyta</taxon>
        <taxon>core chlorophytes</taxon>
        <taxon>Trebouxiophyceae</taxon>
        <taxon>Trebouxiophyceae incertae sedis</taxon>
        <taxon>Coccomyxaceae</taxon>
        <taxon>Coccomyxa</taxon>
    </lineage>
</organism>
<evidence type="ECO:0000256" key="1">
    <source>
        <dbReference type="RuleBase" id="RU000487"/>
    </source>
</evidence>
<dbReference type="InterPro" id="IPR004000">
    <property type="entry name" value="Actin"/>
</dbReference>
<dbReference type="Gene3D" id="3.30.420.40">
    <property type="match status" value="2"/>
</dbReference>
<keyword evidence="3" id="KW-1185">Reference proteome</keyword>
<dbReference type="PRINTS" id="PR00190">
    <property type="entry name" value="ACTIN"/>
</dbReference>
<dbReference type="Pfam" id="PF00022">
    <property type="entry name" value="Actin"/>
    <property type="match status" value="2"/>
</dbReference>
<comment type="caution">
    <text evidence="2">The sequence shown here is derived from an EMBL/GenBank/DDBJ whole genome shotgun (WGS) entry which is preliminary data.</text>
</comment>
<proteinExistence type="inferred from homology"/>
<protein>
    <recommendedName>
        <fullName evidence="4">Actin</fullName>
    </recommendedName>
</protein>
<evidence type="ECO:0000313" key="3">
    <source>
        <dbReference type="Proteomes" id="UP001314263"/>
    </source>
</evidence>
<gene>
    <name evidence="2" type="ORF">CVIRNUC_006986</name>
</gene>
<name>A0AAV1IAN2_9CHLO</name>